<feature type="domain" description="PAC" evidence="4">
    <location>
        <begin position="627"/>
        <end position="680"/>
    </location>
</feature>
<evidence type="ECO:0000259" key="4">
    <source>
        <dbReference type="PROSITE" id="PS50113"/>
    </source>
</evidence>
<dbReference type="Pfam" id="PF00989">
    <property type="entry name" value="PAS"/>
    <property type="match status" value="1"/>
</dbReference>
<dbReference type="InterPro" id="IPR035965">
    <property type="entry name" value="PAS-like_dom_sf"/>
</dbReference>
<keyword evidence="2" id="KW-0812">Transmembrane</keyword>
<dbReference type="Pfam" id="PF00990">
    <property type="entry name" value="GGDEF"/>
    <property type="match status" value="1"/>
</dbReference>
<dbReference type="InterPro" id="IPR000014">
    <property type="entry name" value="PAS"/>
</dbReference>
<dbReference type="SUPFAM" id="SSF141868">
    <property type="entry name" value="EAL domain-like"/>
    <property type="match status" value="1"/>
</dbReference>
<dbReference type="InterPro" id="IPR043128">
    <property type="entry name" value="Rev_trsase/Diguanyl_cyclase"/>
</dbReference>
<evidence type="ECO:0000256" key="2">
    <source>
        <dbReference type="SAM" id="Phobius"/>
    </source>
</evidence>
<dbReference type="Pfam" id="PF13426">
    <property type="entry name" value="PAS_9"/>
    <property type="match status" value="2"/>
</dbReference>
<dbReference type="InterPro" id="IPR029787">
    <property type="entry name" value="Nucleotide_cyclase"/>
</dbReference>
<dbReference type="PROSITE" id="PS50887">
    <property type="entry name" value="GGDEF"/>
    <property type="match status" value="1"/>
</dbReference>
<dbReference type="Gene3D" id="3.30.450.20">
    <property type="entry name" value="PAS domain"/>
    <property type="match status" value="5"/>
</dbReference>
<dbReference type="InterPro" id="IPR000160">
    <property type="entry name" value="GGDEF_dom"/>
</dbReference>
<dbReference type="SUPFAM" id="SSF55073">
    <property type="entry name" value="Nucleotide cyclase"/>
    <property type="match status" value="1"/>
</dbReference>
<sequence length="1371" mass="156076">MSSTRLNAPLFALSFLFLVLVLIANSWRQYEAEMEKRDSEVRLILDNYARQSGLLAQAGLAANRMFCHGYQNLLHRSAQGNKDSRAELWNDVQQAFFNVTGYTLFSDSGDVLADGGGTLSSWEIADIYTNIAASGENEGMFSLRYGSRGGYYFFTRFSVDSGEQYVFVSRRSYSKLSEIIYGGRFPGFEMILIDTRTNSISIRERYYADSASQPALSKQDEERALYRTNIPYTHWDVMALPVEKDIIISTWNRIRNPLSVLVVFSVLAGMLWYFLRREEKRAQRLEQQRRRTEQRADRVLISVDDALISTDAMGVIDYANPQGAALLIELGARQFLGKSLSSLWPDESALWNRGLSPLELEYLQESGRQLTISIGDEERILEQIYNPLYDGKRIVGMVWLLRDVTDNVKATQAMEESRERYKALFEEAGVAHCLLDLTDLDKNDGHARLINVNDAAVRMSHARDREHLLRDYTELLVQDRHDFYSAVQRAIELNLSTTEFEMQLWTFQREIRNYWVNLSLRSGADNQALLTLIDITDRKKAIEQIQERESFWSKVTSALPDVVYVIEINDELQTRVVFYNRSIAELLGYPQDKIPRGDWTTLSLDSETGVIHDALVKNRHTPIGQKNETNVRFRDYEGRVRVIRFVDTPFSVNEKGCVDRYIGTGRDVTEDIEKQERIAESERRYRLLAENVSDIIWATDANLNFDFVSSSVEPLLGYKPDELLREGAGAIFKRSDLRQLVRDLHNAIHEARANPEQPRLTRNLISRDFPARTRTGSEVLIELQASLLWNDHGEVQGIIGICRDVAEQRQIEQQLKLAAEVFDNSNEAILITDRTLKIVSVNQAFTNMSGYTAGNVLGKTPDFLISQKHHDGGFFSEIGEALVVDGYWQGEIFYTRENGETRTGWAGVSAIRDEGFDVQSLIIIMSDITERKVIEERIHKLAYFDPLTGLPNRSQMHERLDVMLQSASKNDESVALLFIDLDRFKPINDSMGHPTGDQVLKQVAQRLRNCTKKQDLVCRMGGDEFTIAIGDQLDNDKAADTAIKVAERILHELNRPYIVGQKEMFLSGSIGIAIYPYDGSSVIELLKNSDIAMYHAKSLGRDNVQFFNKKMNEKAVELLELENDLRQALKRDQLLLYFQPQYQARSGKAVAAEALLRWQHPKKGLIPPGRFIPIIEDTGLIVPIGQWVLEQSCEQFARWLDEGIELQRIAVNVSARQFKQADFIDIVTRAITRSGIRADQLELELTESILIDDIEHTLGVLNSLRELGVRTAIDDFGTGYSSLNYLKQFPVDTLKIDRSFIQNLPDNKDDAQITRTIIAMAHNLGMGIIAEGVETEDQLNFLITAQCEEVQGFLFSRPVPVADIHDILKDG</sequence>
<dbReference type="SMART" id="SM00086">
    <property type="entry name" value="PAC"/>
    <property type="match status" value="3"/>
</dbReference>
<name>A0ABS7ZX76_9GAMM</name>
<dbReference type="PROSITE" id="PS50883">
    <property type="entry name" value="EAL"/>
    <property type="match status" value="1"/>
</dbReference>
<dbReference type="InterPro" id="IPR001633">
    <property type="entry name" value="EAL_dom"/>
</dbReference>
<dbReference type="RefSeq" id="WP_225676456.1">
    <property type="nucleotide sequence ID" value="NZ_JAEDAH010000096.1"/>
</dbReference>
<dbReference type="PROSITE" id="PS50112">
    <property type="entry name" value="PAS"/>
    <property type="match status" value="3"/>
</dbReference>
<dbReference type="PANTHER" id="PTHR44757">
    <property type="entry name" value="DIGUANYLATE CYCLASE DGCP"/>
    <property type="match status" value="1"/>
</dbReference>
<dbReference type="InterPro" id="IPR013656">
    <property type="entry name" value="PAS_4"/>
</dbReference>
<feature type="domain" description="PAC" evidence="4">
    <location>
        <begin position="888"/>
        <end position="940"/>
    </location>
</feature>
<feature type="domain" description="PAS" evidence="3">
    <location>
        <begin position="681"/>
        <end position="751"/>
    </location>
</feature>
<dbReference type="Gene3D" id="3.20.20.450">
    <property type="entry name" value="EAL domain"/>
    <property type="match status" value="1"/>
</dbReference>
<evidence type="ECO:0000313" key="8">
    <source>
        <dbReference type="Proteomes" id="UP000714380"/>
    </source>
</evidence>
<evidence type="ECO:0000259" key="6">
    <source>
        <dbReference type="PROSITE" id="PS50887"/>
    </source>
</evidence>
<keyword evidence="8" id="KW-1185">Reference proteome</keyword>
<dbReference type="NCBIfam" id="TIGR00229">
    <property type="entry name" value="sensory_box"/>
    <property type="match status" value="3"/>
</dbReference>
<gene>
    <name evidence="7" type="ORF">I9W95_15285</name>
</gene>
<feature type="transmembrane region" description="Helical" evidence="2">
    <location>
        <begin position="258"/>
        <end position="275"/>
    </location>
</feature>
<dbReference type="InterPro" id="IPR035919">
    <property type="entry name" value="EAL_sf"/>
</dbReference>
<feature type="domain" description="PAS" evidence="3">
    <location>
        <begin position="814"/>
        <end position="860"/>
    </location>
</feature>
<organism evidence="7 8">
    <name type="scientific">Thalassolituus marinus</name>
    <dbReference type="NCBI Taxonomy" id="671053"/>
    <lineage>
        <taxon>Bacteria</taxon>
        <taxon>Pseudomonadati</taxon>
        <taxon>Pseudomonadota</taxon>
        <taxon>Gammaproteobacteria</taxon>
        <taxon>Oceanospirillales</taxon>
        <taxon>Oceanospirillaceae</taxon>
        <taxon>Thalassolituus</taxon>
    </lineage>
</organism>
<evidence type="ECO:0000259" key="5">
    <source>
        <dbReference type="PROSITE" id="PS50883"/>
    </source>
</evidence>
<feature type="domain" description="GGDEF" evidence="6">
    <location>
        <begin position="972"/>
        <end position="1109"/>
    </location>
</feature>
<dbReference type="CDD" id="cd00130">
    <property type="entry name" value="PAS"/>
    <property type="match status" value="3"/>
</dbReference>
<dbReference type="CDD" id="cd01949">
    <property type="entry name" value="GGDEF"/>
    <property type="match status" value="1"/>
</dbReference>
<protein>
    <submittedName>
        <fullName evidence="7">EAL domain-containing protein</fullName>
    </submittedName>
</protein>
<feature type="domain" description="PAC" evidence="4">
    <location>
        <begin position="765"/>
        <end position="817"/>
    </location>
</feature>
<feature type="domain" description="EAL" evidence="5">
    <location>
        <begin position="1118"/>
        <end position="1371"/>
    </location>
</feature>
<feature type="coiled-coil region" evidence="1">
    <location>
        <begin position="275"/>
        <end position="302"/>
    </location>
</feature>
<dbReference type="Proteomes" id="UP000714380">
    <property type="component" value="Unassembled WGS sequence"/>
</dbReference>
<dbReference type="PANTHER" id="PTHR44757:SF2">
    <property type="entry name" value="BIOFILM ARCHITECTURE MAINTENANCE PROTEIN MBAA"/>
    <property type="match status" value="1"/>
</dbReference>
<dbReference type="InterPro" id="IPR052155">
    <property type="entry name" value="Biofilm_reg_signaling"/>
</dbReference>
<dbReference type="InterPro" id="IPR001610">
    <property type="entry name" value="PAC"/>
</dbReference>
<comment type="caution">
    <text evidence="7">The sequence shown here is derived from an EMBL/GenBank/DDBJ whole genome shotgun (WGS) entry which is preliminary data.</text>
</comment>
<keyword evidence="2" id="KW-0472">Membrane</keyword>
<dbReference type="SMART" id="SM00091">
    <property type="entry name" value="PAS"/>
    <property type="match status" value="5"/>
</dbReference>
<accession>A0ABS7ZX76</accession>
<dbReference type="CDD" id="cd01948">
    <property type="entry name" value="EAL"/>
    <property type="match status" value="1"/>
</dbReference>
<dbReference type="SMART" id="SM00052">
    <property type="entry name" value="EAL"/>
    <property type="match status" value="1"/>
</dbReference>
<dbReference type="Pfam" id="PF08448">
    <property type="entry name" value="PAS_4"/>
    <property type="match status" value="1"/>
</dbReference>
<dbReference type="InterPro" id="IPR000700">
    <property type="entry name" value="PAS-assoc_C"/>
</dbReference>
<proteinExistence type="predicted"/>
<evidence type="ECO:0000313" key="7">
    <source>
        <dbReference type="EMBL" id="MCA6064970.1"/>
    </source>
</evidence>
<evidence type="ECO:0000259" key="3">
    <source>
        <dbReference type="PROSITE" id="PS50112"/>
    </source>
</evidence>
<dbReference type="EMBL" id="JAEDAH010000096">
    <property type="protein sequence ID" value="MCA6064970.1"/>
    <property type="molecule type" value="Genomic_DNA"/>
</dbReference>
<dbReference type="Gene3D" id="3.30.70.270">
    <property type="match status" value="1"/>
</dbReference>
<keyword evidence="2" id="KW-1133">Transmembrane helix</keyword>
<dbReference type="NCBIfam" id="TIGR00254">
    <property type="entry name" value="GGDEF"/>
    <property type="match status" value="1"/>
</dbReference>
<feature type="coiled-coil region" evidence="1">
    <location>
        <begin position="1104"/>
        <end position="1131"/>
    </location>
</feature>
<keyword evidence="1" id="KW-0175">Coiled coil</keyword>
<dbReference type="InterPro" id="IPR013767">
    <property type="entry name" value="PAS_fold"/>
</dbReference>
<evidence type="ECO:0000256" key="1">
    <source>
        <dbReference type="SAM" id="Coils"/>
    </source>
</evidence>
<dbReference type="SMART" id="SM00267">
    <property type="entry name" value="GGDEF"/>
    <property type="match status" value="1"/>
</dbReference>
<dbReference type="PROSITE" id="PS50113">
    <property type="entry name" value="PAC"/>
    <property type="match status" value="3"/>
</dbReference>
<feature type="domain" description="PAS" evidence="3">
    <location>
        <begin position="548"/>
        <end position="594"/>
    </location>
</feature>
<reference evidence="7 8" key="1">
    <citation type="submission" date="2020-12" db="EMBL/GenBank/DDBJ databases">
        <title>Novel Thalassolituus-related marine hydrocarbonoclastic bacteria mediated algae-derived hydrocarbons mineralization in twilight zone of the northern South China Sea.</title>
        <authorList>
            <person name="Dong C."/>
        </authorList>
    </citation>
    <scope>NUCLEOTIDE SEQUENCE [LARGE SCALE GENOMIC DNA]</scope>
    <source>
        <strain evidence="7 8">IMCC1826</strain>
    </source>
</reference>
<dbReference type="Pfam" id="PF00563">
    <property type="entry name" value="EAL"/>
    <property type="match status" value="1"/>
</dbReference>
<dbReference type="SUPFAM" id="SSF55785">
    <property type="entry name" value="PYP-like sensor domain (PAS domain)"/>
    <property type="match status" value="5"/>
</dbReference>